<dbReference type="RefSeq" id="WP_247418665.1">
    <property type="nucleotide sequence ID" value="NZ_JALLGW010000002.1"/>
</dbReference>
<accession>A0ABD5RI56</accession>
<dbReference type="AlphaFoldDB" id="A0ABD5RI56"/>
<name>A0ABD5RI56_9EURY</name>
<gene>
    <name evidence="1" type="ORF">ACFPYI_01710</name>
</gene>
<sequence length="172" mass="18943">MSERNPTGLPKQADVIEPGDVVLDLAQGRPMQVIERAADSVEEWVDANDYDLLGNYGNARLGASVDDAVYTCVYVSNLKSEPSNRYDFPAARLGRVEVEAAHPDGERIQEVIRRQLLTTMYEIALKADAAESGRPDSFVQALNFCIDGVFGDVRDDAREIAEAETLLEAHDD</sequence>
<organism evidence="1 2">
    <name type="scientific">Halomarina salina</name>
    <dbReference type="NCBI Taxonomy" id="1872699"/>
    <lineage>
        <taxon>Archaea</taxon>
        <taxon>Methanobacteriati</taxon>
        <taxon>Methanobacteriota</taxon>
        <taxon>Stenosarchaea group</taxon>
        <taxon>Halobacteria</taxon>
        <taxon>Halobacteriales</taxon>
        <taxon>Natronomonadaceae</taxon>
        <taxon>Halomarina</taxon>
    </lineage>
</organism>
<evidence type="ECO:0000313" key="1">
    <source>
        <dbReference type="EMBL" id="MFC5970036.1"/>
    </source>
</evidence>
<proteinExistence type="predicted"/>
<comment type="caution">
    <text evidence="1">The sequence shown here is derived from an EMBL/GenBank/DDBJ whole genome shotgun (WGS) entry which is preliminary data.</text>
</comment>
<keyword evidence="2" id="KW-1185">Reference proteome</keyword>
<protein>
    <submittedName>
        <fullName evidence="1">Uncharacterized protein</fullName>
    </submittedName>
</protein>
<reference evidence="1 2" key="1">
    <citation type="journal article" date="2019" name="Int. J. Syst. Evol. Microbiol.">
        <title>The Global Catalogue of Microorganisms (GCM) 10K type strain sequencing project: providing services to taxonomists for standard genome sequencing and annotation.</title>
        <authorList>
            <consortium name="The Broad Institute Genomics Platform"/>
            <consortium name="The Broad Institute Genome Sequencing Center for Infectious Disease"/>
            <person name="Wu L."/>
            <person name="Ma J."/>
        </authorList>
    </citation>
    <scope>NUCLEOTIDE SEQUENCE [LARGE SCALE GENOMIC DNA]</scope>
    <source>
        <strain evidence="1 2">CGMCC 1.12543</strain>
    </source>
</reference>
<evidence type="ECO:0000313" key="2">
    <source>
        <dbReference type="Proteomes" id="UP001596099"/>
    </source>
</evidence>
<dbReference type="EMBL" id="JBHSQH010000001">
    <property type="protein sequence ID" value="MFC5970036.1"/>
    <property type="molecule type" value="Genomic_DNA"/>
</dbReference>
<dbReference type="Proteomes" id="UP001596099">
    <property type="component" value="Unassembled WGS sequence"/>
</dbReference>